<evidence type="ECO:0008006" key="7">
    <source>
        <dbReference type="Google" id="ProtNLM"/>
    </source>
</evidence>
<comment type="caution">
    <text evidence="5">The sequence shown here is derived from an EMBL/GenBank/DDBJ whole genome shotgun (WGS) entry which is preliminary data.</text>
</comment>
<dbReference type="PANTHER" id="PTHR30505">
    <property type="entry name" value="FRUCTOSE-LIKE PERMEASE"/>
    <property type="match status" value="1"/>
</dbReference>
<evidence type="ECO:0000313" key="6">
    <source>
        <dbReference type="Proteomes" id="UP001055167"/>
    </source>
</evidence>
<evidence type="ECO:0000313" key="5">
    <source>
        <dbReference type="EMBL" id="GJD50389.1"/>
    </source>
</evidence>
<accession>A0ABQ4R0I4</accession>
<dbReference type="EMBL" id="BPQH01000009">
    <property type="protein sequence ID" value="GJD50389.1"/>
    <property type="molecule type" value="Genomic_DNA"/>
</dbReference>
<keyword evidence="3" id="KW-0598">Phosphotransferase system</keyword>
<dbReference type="PANTHER" id="PTHR30505:SF0">
    <property type="entry name" value="FRUCTOSE-LIKE PTS SYSTEM EIIBC COMPONENT-RELATED"/>
    <property type="match status" value="1"/>
</dbReference>
<evidence type="ECO:0000256" key="1">
    <source>
        <dbReference type="ARBA" id="ARBA00022448"/>
    </source>
</evidence>
<organism evidence="5 6">
    <name type="scientific">Methylobacterium crusticola</name>
    <dbReference type="NCBI Taxonomy" id="1697972"/>
    <lineage>
        <taxon>Bacteria</taxon>
        <taxon>Pseudomonadati</taxon>
        <taxon>Pseudomonadota</taxon>
        <taxon>Alphaproteobacteria</taxon>
        <taxon>Hyphomicrobiales</taxon>
        <taxon>Methylobacteriaceae</taxon>
        <taxon>Methylobacterium</taxon>
    </lineage>
</organism>
<feature type="compositionally biased region" description="Basic and acidic residues" evidence="4">
    <location>
        <begin position="40"/>
        <end position="51"/>
    </location>
</feature>
<keyword evidence="6" id="KW-1185">Reference proteome</keyword>
<dbReference type="RefSeq" id="WP_238313477.1">
    <property type="nucleotide sequence ID" value="NZ_BPQH01000009.1"/>
</dbReference>
<dbReference type="InterPro" id="IPR050864">
    <property type="entry name" value="Bacterial_PTS_Sugar_Transport"/>
</dbReference>
<sequence length="145" mass="14048">MAGAPISATGCSIAVRPGSAGSVQGSLSKPAGGPGRPHGARQEQAVREDRGLGPAGPGEPAQHLGLALATRLLASRFSAPEREAGGGAAVLGAAFITEGAIPFAAADPLLPIPNAVTHVAGARAALAVGTAVTALRAGLLKRRAA</sequence>
<gene>
    <name evidence="5" type="ORF">OPKNFCMD_3128</name>
</gene>
<evidence type="ECO:0000256" key="3">
    <source>
        <dbReference type="ARBA" id="ARBA00022683"/>
    </source>
</evidence>
<proteinExistence type="predicted"/>
<reference evidence="5" key="1">
    <citation type="journal article" date="2021" name="Front. Microbiol.">
        <title>Comprehensive Comparative Genomics and Phenotyping of Methylobacterium Species.</title>
        <authorList>
            <person name="Alessa O."/>
            <person name="Ogura Y."/>
            <person name="Fujitani Y."/>
            <person name="Takami H."/>
            <person name="Hayashi T."/>
            <person name="Sahin N."/>
            <person name="Tani A."/>
        </authorList>
    </citation>
    <scope>NUCLEOTIDE SEQUENCE</scope>
    <source>
        <strain evidence="5">KCTC 52305</strain>
    </source>
</reference>
<reference evidence="5" key="2">
    <citation type="submission" date="2021-08" db="EMBL/GenBank/DDBJ databases">
        <authorList>
            <person name="Tani A."/>
            <person name="Ola A."/>
            <person name="Ogura Y."/>
            <person name="Katsura K."/>
            <person name="Hayashi T."/>
        </authorList>
    </citation>
    <scope>NUCLEOTIDE SEQUENCE</scope>
    <source>
        <strain evidence="5">KCTC 52305</strain>
    </source>
</reference>
<keyword evidence="1" id="KW-0813">Transport</keyword>
<keyword evidence="2" id="KW-0762">Sugar transport</keyword>
<name>A0ABQ4R0I4_9HYPH</name>
<protein>
    <recommendedName>
        <fullName evidence="7">DUF4126 domain-containing protein</fullName>
    </recommendedName>
</protein>
<evidence type="ECO:0000256" key="2">
    <source>
        <dbReference type="ARBA" id="ARBA00022597"/>
    </source>
</evidence>
<evidence type="ECO:0000256" key="4">
    <source>
        <dbReference type="SAM" id="MobiDB-lite"/>
    </source>
</evidence>
<feature type="region of interest" description="Disordered" evidence="4">
    <location>
        <begin position="19"/>
        <end position="61"/>
    </location>
</feature>
<dbReference type="Proteomes" id="UP001055167">
    <property type="component" value="Unassembled WGS sequence"/>
</dbReference>